<evidence type="ECO:0000313" key="1">
    <source>
        <dbReference type="EMBL" id="KAK7395415.1"/>
    </source>
</evidence>
<sequence length="104" mass="11440">MPTKKGPHGFLQAVEQQSTYNCGLQHSQSMPHISGIIEVAGFVEELRQHVAATHTQLLLHSSVAAQQVDRVLPDLVGHLVLSRDYISQPHVGPLSKTARRSKDK</sequence>
<keyword evidence="2" id="KW-1185">Reference proteome</keyword>
<dbReference type="Proteomes" id="UP001386955">
    <property type="component" value="Unassembled WGS sequence"/>
</dbReference>
<reference evidence="1 2" key="1">
    <citation type="submission" date="2024-01" db="EMBL/GenBank/DDBJ databases">
        <title>The genomes of 5 underutilized Papilionoideae crops provide insights into root nodulation and disease resistanc.</title>
        <authorList>
            <person name="Jiang F."/>
        </authorList>
    </citation>
    <scope>NUCLEOTIDE SEQUENCE [LARGE SCALE GENOMIC DNA]</scope>
    <source>
        <strain evidence="1">DUOXIRENSHENG_FW03</strain>
        <tissue evidence="1">Leaves</tissue>
    </source>
</reference>
<protein>
    <submittedName>
        <fullName evidence="1">Uncharacterized protein</fullName>
    </submittedName>
</protein>
<name>A0AAN9XK27_PSOTE</name>
<dbReference type="EMBL" id="JAYMYS010000004">
    <property type="protein sequence ID" value="KAK7395415.1"/>
    <property type="molecule type" value="Genomic_DNA"/>
</dbReference>
<organism evidence="1 2">
    <name type="scientific">Psophocarpus tetragonolobus</name>
    <name type="common">Winged bean</name>
    <name type="synonym">Dolichos tetragonolobus</name>
    <dbReference type="NCBI Taxonomy" id="3891"/>
    <lineage>
        <taxon>Eukaryota</taxon>
        <taxon>Viridiplantae</taxon>
        <taxon>Streptophyta</taxon>
        <taxon>Embryophyta</taxon>
        <taxon>Tracheophyta</taxon>
        <taxon>Spermatophyta</taxon>
        <taxon>Magnoliopsida</taxon>
        <taxon>eudicotyledons</taxon>
        <taxon>Gunneridae</taxon>
        <taxon>Pentapetalae</taxon>
        <taxon>rosids</taxon>
        <taxon>fabids</taxon>
        <taxon>Fabales</taxon>
        <taxon>Fabaceae</taxon>
        <taxon>Papilionoideae</taxon>
        <taxon>50 kb inversion clade</taxon>
        <taxon>NPAAA clade</taxon>
        <taxon>indigoferoid/millettioid clade</taxon>
        <taxon>Phaseoleae</taxon>
        <taxon>Psophocarpus</taxon>
    </lineage>
</organism>
<comment type="caution">
    <text evidence="1">The sequence shown here is derived from an EMBL/GenBank/DDBJ whole genome shotgun (WGS) entry which is preliminary data.</text>
</comment>
<proteinExistence type="predicted"/>
<accession>A0AAN9XK27</accession>
<gene>
    <name evidence="1" type="ORF">VNO78_15973</name>
</gene>
<evidence type="ECO:0000313" key="2">
    <source>
        <dbReference type="Proteomes" id="UP001386955"/>
    </source>
</evidence>
<dbReference type="AlphaFoldDB" id="A0AAN9XK27"/>